<dbReference type="EMBL" id="LAZR01038825">
    <property type="protein sequence ID" value="KKL18551.1"/>
    <property type="molecule type" value="Genomic_DNA"/>
</dbReference>
<reference evidence="1" key="1">
    <citation type="journal article" date="2015" name="Nature">
        <title>Complex archaea that bridge the gap between prokaryotes and eukaryotes.</title>
        <authorList>
            <person name="Spang A."/>
            <person name="Saw J.H."/>
            <person name="Jorgensen S.L."/>
            <person name="Zaremba-Niedzwiedzka K."/>
            <person name="Martijn J."/>
            <person name="Lind A.E."/>
            <person name="van Eijk R."/>
            <person name="Schleper C."/>
            <person name="Guy L."/>
            <person name="Ettema T.J."/>
        </authorList>
    </citation>
    <scope>NUCLEOTIDE SEQUENCE</scope>
</reference>
<evidence type="ECO:0000313" key="1">
    <source>
        <dbReference type="EMBL" id="KKL18551.1"/>
    </source>
</evidence>
<proteinExistence type="predicted"/>
<name>A0A0F9DLI9_9ZZZZ</name>
<comment type="caution">
    <text evidence="1">The sequence shown here is derived from an EMBL/GenBank/DDBJ whole genome shotgun (WGS) entry which is preliminary data.</text>
</comment>
<organism evidence="1">
    <name type="scientific">marine sediment metagenome</name>
    <dbReference type="NCBI Taxonomy" id="412755"/>
    <lineage>
        <taxon>unclassified sequences</taxon>
        <taxon>metagenomes</taxon>
        <taxon>ecological metagenomes</taxon>
    </lineage>
</organism>
<accession>A0A0F9DLI9</accession>
<sequence length="75" mass="8625">MGEMDYLFDTDAWFILPAQERLDTYLYVCTNCSIIMDKENCSRCDAETTRAKLQGVSPEGDKWKMIFGTGTVDER</sequence>
<dbReference type="AlphaFoldDB" id="A0A0F9DLI9"/>
<gene>
    <name evidence="1" type="ORF">LCGC14_2474390</name>
</gene>
<protein>
    <submittedName>
        <fullName evidence="1">Uncharacterized protein</fullName>
    </submittedName>
</protein>